<protein>
    <submittedName>
        <fullName evidence="1">Uncharacterized protein</fullName>
    </submittedName>
</protein>
<name>W8BVV1_CERCA</name>
<dbReference type="EMBL" id="GAMC01001135">
    <property type="protein sequence ID" value="JAC05421.1"/>
    <property type="molecule type" value="mRNA"/>
</dbReference>
<sequence length="152" mass="17721">GFRGAWSFERTNIKKFLNCVYFCDCCWFYLSNCVEMLLNRCNFVLIALTIILSILSRSEAFVVRLLTETLQNNVAGEPITHVRTEWDFDPEVSQKRRALFYETHGYRAAKFIERIGLGLDGREEERRAAQQVRDIGRLNGEHNINFPPEPQT</sequence>
<proteinExistence type="evidence at transcript level"/>
<reference evidence="1" key="2">
    <citation type="journal article" date="2014" name="BMC Genomics">
        <title>A genomic perspective to assessing quality of mass-reared SIT flies used in Mediterranean fruit fly (Ceratitis capitata) eradication in California.</title>
        <authorList>
            <person name="Calla B."/>
            <person name="Hall B."/>
            <person name="Hou S."/>
            <person name="Geib S.M."/>
        </authorList>
    </citation>
    <scope>NUCLEOTIDE SEQUENCE</scope>
</reference>
<dbReference type="PANTHER" id="PTHR39951:SF2">
    <property type="entry name" value="IP05660P"/>
    <property type="match status" value="1"/>
</dbReference>
<evidence type="ECO:0000313" key="1">
    <source>
        <dbReference type="EMBL" id="JAC05421.1"/>
    </source>
</evidence>
<organism evidence="1">
    <name type="scientific">Ceratitis capitata</name>
    <name type="common">Mediterranean fruit fly</name>
    <name type="synonym">Tephritis capitata</name>
    <dbReference type="NCBI Taxonomy" id="7213"/>
    <lineage>
        <taxon>Eukaryota</taxon>
        <taxon>Metazoa</taxon>
        <taxon>Ecdysozoa</taxon>
        <taxon>Arthropoda</taxon>
        <taxon>Hexapoda</taxon>
        <taxon>Insecta</taxon>
        <taxon>Pterygota</taxon>
        <taxon>Neoptera</taxon>
        <taxon>Endopterygota</taxon>
        <taxon>Diptera</taxon>
        <taxon>Brachycera</taxon>
        <taxon>Muscomorpha</taxon>
        <taxon>Tephritoidea</taxon>
        <taxon>Tephritidae</taxon>
        <taxon>Ceratitis</taxon>
        <taxon>Ceratitis</taxon>
    </lineage>
</organism>
<dbReference type="AlphaFoldDB" id="W8BVV1"/>
<dbReference type="PANTHER" id="PTHR39951">
    <property type="entry name" value="FI22632P1"/>
    <property type="match status" value="1"/>
</dbReference>
<accession>W8BVV1</accession>
<reference evidence="1" key="1">
    <citation type="submission" date="2013-07" db="EMBL/GenBank/DDBJ databases">
        <authorList>
            <person name="Geib S."/>
        </authorList>
    </citation>
    <scope>NUCLEOTIDE SEQUENCE</scope>
</reference>
<feature type="non-terminal residue" evidence="1">
    <location>
        <position position="1"/>
    </location>
</feature>
<dbReference type="OrthoDB" id="7677333at2759"/>